<keyword evidence="1" id="KW-0472">Membrane</keyword>
<feature type="transmembrane region" description="Helical" evidence="1">
    <location>
        <begin position="127"/>
        <end position="148"/>
    </location>
</feature>
<name>A0ABX0ZER3_9ACTN</name>
<dbReference type="EMBL" id="JAATEJ010000001">
    <property type="protein sequence ID" value="NJP42288.1"/>
    <property type="molecule type" value="Genomic_DNA"/>
</dbReference>
<sequence length="167" mass="17190">MTIPHSVTLGGIAVGSCCVAAYAVYWWFREGHKGGALVPFILAAAYGMLLTLSGGGLLGWAARTTLWGANQVGDKTLKYGVGGTTMDVTRARQLVLDPGGHVVVLLVTVVLLALWKWAKKLRSWKLAVGLVAGICLALSGTVAGAAAVPLGDGVNTLGAAFTKAMAR</sequence>
<evidence type="ECO:0000313" key="3">
    <source>
        <dbReference type="Proteomes" id="UP000734511"/>
    </source>
</evidence>
<comment type="caution">
    <text evidence="2">The sequence shown here is derived from an EMBL/GenBank/DDBJ whole genome shotgun (WGS) entry which is preliminary data.</text>
</comment>
<keyword evidence="1" id="KW-0812">Transmembrane</keyword>
<proteinExistence type="predicted"/>
<organism evidence="2 3">
    <name type="scientific">Actinacidiphila epipremni</name>
    <dbReference type="NCBI Taxonomy" id="2053013"/>
    <lineage>
        <taxon>Bacteria</taxon>
        <taxon>Bacillati</taxon>
        <taxon>Actinomycetota</taxon>
        <taxon>Actinomycetes</taxon>
        <taxon>Kitasatosporales</taxon>
        <taxon>Streptomycetaceae</taxon>
        <taxon>Actinacidiphila</taxon>
    </lineage>
</organism>
<feature type="transmembrane region" description="Helical" evidence="1">
    <location>
        <begin position="40"/>
        <end position="62"/>
    </location>
</feature>
<accession>A0ABX0ZER3</accession>
<keyword evidence="1" id="KW-1133">Transmembrane helix</keyword>
<dbReference type="Proteomes" id="UP000734511">
    <property type="component" value="Unassembled WGS sequence"/>
</dbReference>
<feature type="transmembrane region" description="Helical" evidence="1">
    <location>
        <begin position="98"/>
        <end position="115"/>
    </location>
</feature>
<dbReference type="RefSeq" id="WP_167981121.1">
    <property type="nucleotide sequence ID" value="NZ_JAATEJ010000001.1"/>
</dbReference>
<protein>
    <submittedName>
        <fullName evidence="2">Uncharacterized protein</fullName>
    </submittedName>
</protein>
<reference evidence="2 3" key="1">
    <citation type="submission" date="2020-03" db="EMBL/GenBank/DDBJ databases">
        <title>WGS of actinomycetes isolated from Thailand.</title>
        <authorList>
            <person name="Thawai C."/>
        </authorList>
    </citation>
    <scope>NUCLEOTIDE SEQUENCE [LARGE SCALE GENOMIC DNA]</scope>
    <source>
        <strain evidence="2 3">PRB2-1</strain>
    </source>
</reference>
<evidence type="ECO:0000313" key="2">
    <source>
        <dbReference type="EMBL" id="NJP42288.1"/>
    </source>
</evidence>
<keyword evidence="3" id="KW-1185">Reference proteome</keyword>
<gene>
    <name evidence="2" type="ORF">HCN08_02485</name>
</gene>
<evidence type="ECO:0000256" key="1">
    <source>
        <dbReference type="SAM" id="Phobius"/>
    </source>
</evidence>
<feature type="transmembrane region" description="Helical" evidence="1">
    <location>
        <begin position="6"/>
        <end position="28"/>
    </location>
</feature>